<accession>A0A818B4K9</accession>
<dbReference type="Proteomes" id="UP000663848">
    <property type="component" value="Unassembled WGS sequence"/>
</dbReference>
<evidence type="ECO:0000313" key="3">
    <source>
        <dbReference type="EMBL" id="CAF4504498.1"/>
    </source>
</evidence>
<evidence type="ECO:0000313" key="2">
    <source>
        <dbReference type="EMBL" id="CAF3411895.1"/>
    </source>
</evidence>
<protein>
    <submittedName>
        <fullName evidence="2">Uncharacterized protein</fullName>
    </submittedName>
</protein>
<dbReference type="EMBL" id="CAJNYT010001464">
    <property type="protein sequence ID" value="CAF3411895.1"/>
    <property type="molecule type" value="Genomic_DNA"/>
</dbReference>
<feature type="compositionally biased region" description="Basic residues" evidence="1">
    <location>
        <begin position="15"/>
        <end position="24"/>
    </location>
</feature>
<gene>
    <name evidence="2" type="ORF">GRG538_LOCUS10988</name>
    <name evidence="3" type="ORF">QYT958_LOCUS4958</name>
</gene>
<feature type="compositionally biased region" description="Polar residues" evidence="1">
    <location>
        <begin position="1"/>
        <end position="13"/>
    </location>
</feature>
<dbReference type="AlphaFoldDB" id="A0A818B4K9"/>
<proteinExistence type="predicted"/>
<comment type="caution">
    <text evidence="2">The sequence shown here is derived from an EMBL/GenBank/DDBJ whole genome shotgun (WGS) entry which is preliminary data.</text>
</comment>
<sequence>MKNKFNQTQQNGKGQHYKKKNRRWHMKKKNVSLNNQFQLVTSEASAQLQNRSITQDLPMNKNNKLVKLATSTDPTLLLPDYSTIPDIKFKEMLLASVPDNINTNTLPELLNQKEILLFIRHLTQLVNKLNYSQLQHAQWSYYDNLGITEGIWNGRVSKKMADANSMCYTYGRSKTLIKQRLHKYQL</sequence>
<evidence type="ECO:0000313" key="4">
    <source>
        <dbReference type="Proteomes" id="UP000663872"/>
    </source>
</evidence>
<reference evidence="2" key="1">
    <citation type="submission" date="2021-02" db="EMBL/GenBank/DDBJ databases">
        <authorList>
            <person name="Nowell W R."/>
        </authorList>
    </citation>
    <scope>NUCLEOTIDE SEQUENCE</scope>
</reference>
<organism evidence="2 4">
    <name type="scientific">Rotaria socialis</name>
    <dbReference type="NCBI Taxonomy" id="392032"/>
    <lineage>
        <taxon>Eukaryota</taxon>
        <taxon>Metazoa</taxon>
        <taxon>Spiralia</taxon>
        <taxon>Gnathifera</taxon>
        <taxon>Rotifera</taxon>
        <taxon>Eurotatoria</taxon>
        <taxon>Bdelloidea</taxon>
        <taxon>Philodinida</taxon>
        <taxon>Philodinidae</taxon>
        <taxon>Rotaria</taxon>
    </lineage>
</organism>
<feature type="region of interest" description="Disordered" evidence="1">
    <location>
        <begin position="1"/>
        <end position="24"/>
    </location>
</feature>
<evidence type="ECO:0000256" key="1">
    <source>
        <dbReference type="SAM" id="MobiDB-lite"/>
    </source>
</evidence>
<dbReference type="Proteomes" id="UP000663872">
    <property type="component" value="Unassembled WGS sequence"/>
</dbReference>
<dbReference type="EMBL" id="CAJOBR010000396">
    <property type="protein sequence ID" value="CAF4504498.1"/>
    <property type="molecule type" value="Genomic_DNA"/>
</dbReference>
<name>A0A818B4K9_9BILA</name>